<evidence type="ECO:0000313" key="2">
    <source>
        <dbReference type="EMBL" id="VDD51294.1"/>
    </source>
</evidence>
<protein>
    <submittedName>
        <fullName evidence="2">Uncharacterized protein</fullName>
    </submittedName>
</protein>
<dbReference type="AlphaFoldDB" id="A0A3P6FTT5"/>
<proteinExistence type="predicted"/>
<feature type="non-terminal residue" evidence="2">
    <location>
        <position position="70"/>
    </location>
</feature>
<reference evidence="2" key="1">
    <citation type="submission" date="2018-11" db="EMBL/GenBank/DDBJ databases">
        <authorList>
            <consortium name="Genoscope - CEA"/>
            <person name="William W."/>
        </authorList>
    </citation>
    <scope>NUCLEOTIDE SEQUENCE</scope>
</reference>
<evidence type="ECO:0000256" key="1">
    <source>
        <dbReference type="SAM" id="MobiDB-lite"/>
    </source>
</evidence>
<accession>A0A3P6FTT5</accession>
<dbReference type="EMBL" id="LR031878">
    <property type="protein sequence ID" value="VDD51294.1"/>
    <property type="molecule type" value="Genomic_DNA"/>
</dbReference>
<gene>
    <name evidence="2" type="ORF">BOLC1T03683H</name>
</gene>
<feature type="region of interest" description="Disordered" evidence="1">
    <location>
        <begin position="1"/>
        <end position="22"/>
    </location>
</feature>
<name>A0A3P6FTT5_BRAOL</name>
<feature type="compositionally biased region" description="Basic and acidic residues" evidence="1">
    <location>
        <begin position="1"/>
        <end position="17"/>
    </location>
</feature>
<organism evidence="2">
    <name type="scientific">Brassica oleracea</name>
    <name type="common">Wild cabbage</name>
    <dbReference type="NCBI Taxonomy" id="3712"/>
    <lineage>
        <taxon>Eukaryota</taxon>
        <taxon>Viridiplantae</taxon>
        <taxon>Streptophyta</taxon>
        <taxon>Embryophyta</taxon>
        <taxon>Tracheophyta</taxon>
        <taxon>Spermatophyta</taxon>
        <taxon>Magnoliopsida</taxon>
        <taxon>eudicotyledons</taxon>
        <taxon>Gunneridae</taxon>
        <taxon>Pentapetalae</taxon>
        <taxon>rosids</taxon>
        <taxon>malvids</taxon>
        <taxon>Brassicales</taxon>
        <taxon>Brassicaceae</taxon>
        <taxon>Brassiceae</taxon>
        <taxon>Brassica</taxon>
    </lineage>
</organism>
<sequence>MGKDSNKGQETEKMREENELDENIEEYADLVMTDEMINEDDLLKDCAEMEKEALAEMEDGRIKAISQLSP</sequence>